<gene>
    <name evidence="1" type="ORF">HPB47_006075</name>
</gene>
<keyword evidence="2" id="KW-1185">Reference proteome</keyword>
<proteinExistence type="predicted"/>
<reference evidence="1 2" key="1">
    <citation type="journal article" date="2020" name="Cell">
        <title>Large-Scale Comparative Analyses of Tick Genomes Elucidate Their Genetic Diversity and Vector Capacities.</title>
        <authorList>
            <consortium name="Tick Genome and Microbiome Consortium (TIGMIC)"/>
            <person name="Jia N."/>
            <person name="Wang J."/>
            <person name="Shi W."/>
            <person name="Du L."/>
            <person name="Sun Y."/>
            <person name="Zhan W."/>
            <person name="Jiang J.F."/>
            <person name="Wang Q."/>
            <person name="Zhang B."/>
            <person name="Ji P."/>
            <person name="Bell-Sakyi L."/>
            <person name="Cui X.M."/>
            <person name="Yuan T.T."/>
            <person name="Jiang B.G."/>
            <person name="Yang W.F."/>
            <person name="Lam T.T."/>
            <person name="Chang Q.C."/>
            <person name="Ding S.J."/>
            <person name="Wang X.J."/>
            <person name="Zhu J.G."/>
            <person name="Ruan X.D."/>
            <person name="Zhao L."/>
            <person name="Wei J.T."/>
            <person name="Ye R.Z."/>
            <person name="Que T.C."/>
            <person name="Du C.H."/>
            <person name="Zhou Y.H."/>
            <person name="Cheng J.X."/>
            <person name="Dai P.F."/>
            <person name="Guo W.B."/>
            <person name="Han X.H."/>
            <person name="Huang E.J."/>
            <person name="Li L.F."/>
            <person name="Wei W."/>
            <person name="Gao Y.C."/>
            <person name="Liu J.Z."/>
            <person name="Shao H.Z."/>
            <person name="Wang X."/>
            <person name="Wang C.C."/>
            <person name="Yang T.C."/>
            <person name="Huo Q.B."/>
            <person name="Li W."/>
            <person name="Chen H.Y."/>
            <person name="Chen S.E."/>
            <person name="Zhou L.G."/>
            <person name="Ni X.B."/>
            <person name="Tian J.H."/>
            <person name="Sheng Y."/>
            <person name="Liu T."/>
            <person name="Pan Y.S."/>
            <person name="Xia L.Y."/>
            <person name="Li J."/>
            <person name="Zhao F."/>
            <person name="Cao W.C."/>
        </authorList>
    </citation>
    <scope>NUCLEOTIDE SEQUENCE [LARGE SCALE GENOMIC DNA]</scope>
    <source>
        <strain evidence="1">Iper-2018</strain>
    </source>
</reference>
<name>A0AC60PBT8_IXOPE</name>
<evidence type="ECO:0000313" key="1">
    <source>
        <dbReference type="EMBL" id="KAG0416848.1"/>
    </source>
</evidence>
<sequence>MCYQILALQMCDLALYGSVVELPGFIEPSPDLPLDATASSAAVPLEPTCDPESESGSPVSPVRPRTGPRLRQAGLRTRTALAVMTWTARSRAGRQRPPQRQAPQRRRRAAAR</sequence>
<comment type="caution">
    <text evidence="1">The sequence shown here is derived from an EMBL/GenBank/DDBJ whole genome shotgun (WGS) entry which is preliminary data.</text>
</comment>
<accession>A0AC60PBT8</accession>
<dbReference type="EMBL" id="JABSTQ010010911">
    <property type="protein sequence ID" value="KAG0416848.1"/>
    <property type="molecule type" value="Genomic_DNA"/>
</dbReference>
<evidence type="ECO:0000313" key="2">
    <source>
        <dbReference type="Proteomes" id="UP000805193"/>
    </source>
</evidence>
<organism evidence="1 2">
    <name type="scientific">Ixodes persulcatus</name>
    <name type="common">Taiga tick</name>
    <dbReference type="NCBI Taxonomy" id="34615"/>
    <lineage>
        <taxon>Eukaryota</taxon>
        <taxon>Metazoa</taxon>
        <taxon>Ecdysozoa</taxon>
        <taxon>Arthropoda</taxon>
        <taxon>Chelicerata</taxon>
        <taxon>Arachnida</taxon>
        <taxon>Acari</taxon>
        <taxon>Parasitiformes</taxon>
        <taxon>Ixodida</taxon>
        <taxon>Ixodoidea</taxon>
        <taxon>Ixodidae</taxon>
        <taxon>Ixodinae</taxon>
        <taxon>Ixodes</taxon>
    </lineage>
</organism>
<protein>
    <submittedName>
        <fullName evidence="1">Uncharacterized protein</fullName>
    </submittedName>
</protein>
<dbReference type="Proteomes" id="UP000805193">
    <property type="component" value="Unassembled WGS sequence"/>
</dbReference>